<dbReference type="OrthoDB" id="9766127at2"/>
<keyword evidence="2" id="KW-0732">Signal</keyword>
<dbReference type="GO" id="GO:0004035">
    <property type="term" value="F:alkaline phosphatase activity"/>
    <property type="evidence" value="ECO:0007669"/>
    <property type="project" value="InterPro"/>
</dbReference>
<gene>
    <name evidence="3" type="ORF">SAMN05444145_102171</name>
</gene>
<reference evidence="3 4" key="1">
    <citation type="submission" date="2016-10" db="EMBL/GenBank/DDBJ databases">
        <authorList>
            <person name="de Groot N.N."/>
        </authorList>
    </citation>
    <scope>NUCLEOTIDE SEQUENCE [LARGE SCALE GENOMIC DNA]</scope>
    <source>
        <strain evidence="3 4">DSM 25383</strain>
    </source>
</reference>
<dbReference type="EMBL" id="FNRI01000002">
    <property type="protein sequence ID" value="SEA21590.1"/>
    <property type="molecule type" value="Genomic_DNA"/>
</dbReference>
<protein>
    <submittedName>
        <fullName evidence="3">Predicted pyrophosphatase or phosphodiesterase, AlkP superfamily</fullName>
    </submittedName>
</protein>
<dbReference type="PIRSF" id="PIRSF031924">
    <property type="entry name" value="Pi-irrepressible_AP"/>
    <property type="match status" value="1"/>
</dbReference>
<dbReference type="InterPro" id="IPR026263">
    <property type="entry name" value="Alkaline_phosphatase_prok"/>
</dbReference>
<dbReference type="Gene3D" id="3.30.1360.150">
    <property type="match status" value="1"/>
</dbReference>
<feature type="chain" id="PRO_5010370878" evidence="2">
    <location>
        <begin position="21"/>
        <end position="521"/>
    </location>
</feature>
<organism evidence="3 4">
    <name type="scientific">Alistipes timonensis JC136</name>
    <dbReference type="NCBI Taxonomy" id="1033731"/>
    <lineage>
        <taxon>Bacteria</taxon>
        <taxon>Pseudomonadati</taxon>
        <taxon>Bacteroidota</taxon>
        <taxon>Bacteroidia</taxon>
        <taxon>Bacteroidales</taxon>
        <taxon>Rikenellaceae</taxon>
        <taxon>Alistipes</taxon>
    </lineage>
</organism>
<evidence type="ECO:0000256" key="2">
    <source>
        <dbReference type="SAM" id="SignalP"/>
    </source>
</evidence>
<dbReference type="AlphaFoldDB" id="A0A1H3ZD64"/>
<dbReference type="RefSeq" id="WP_010263481.1">
    <property type="nucleotide sequence ID" value="NZ_CAEG01000012.1"/>
</dbReference>
<feature type="active site" description="Phosphothreonine intermediate" evidence="1">
    <location>
        <position position="73"/>
    </location>
</feature>
<evidence type="ECO:0000313" key="4">
    <source>
        <dbReference type="Proteomes" id="UP000183253"/>
    </source>
</evidence>
<dbReference type="STRING" id="1033731.SAMN05444145_102171"/>
<evidence type="ECO:0000313" key="3">
    <source>
        <dbReference type="EMBL" id="SEA21590.1"/>
    </source>
</evidence>
<dbReference type="SUPFAM" id="SSF53649">
    <property type="entry name" value="Alkaline phosphatase-like"/>
    <property type="match status" value="1"/>
</dbReference>
<feature type="signal peptide" evidence="2">
    <location>
        <begin position="1"/>
        <end position="20"/>
    </location>
</feature>
<proteinExistence type="predicted"/>
<dbReference type="InterPro" id="IPR017850">
    <property type="entry name" value="Alkaline_phosphatase_core_sf"/>
</dbReference>
<evidence type="ECO:0000256" key="1">
    <source>
        <dbReference type="PIRSR" id="PIRSR031924-50"/>
    </source>
</evidence>
<name>A0A1H3ZD64_9BACT</name>
<dbReference type="CDD" id="cd16016">
    <property type="entry name" value="AP-SPAP"/>
    <property type="match status" value="1"/>
</dbReference>
<keyword evidence="1" id="KW-0597">Phosphoprotein</keyword>
<accession>A0A1H3ZD64</accession>
<sequence>MTKKLFLYAIAAVTALQSVAAQPRLIVQIVVGSMRGEDLDRYAENFGEGGFRRLTEGGTVYTDSRYDYLQTTTPVSLATLTTGAMPSTHGVIGSCWVDYTTNKVIELTAGRRGPGAYNLIAPTLSETLLQHAPGSRSVTVAAEAVSAVVMAGRAGEVFWLDSARCDWVTSPYYAPAVPEWIDRSNRERYNLSYISTEWRTLLERGRYLNTRNYDIALAGKSRKEKDLNGSGRLKLTDDFERLLYTPAGNTAVLGLAKQAIAQYKLGDDKVPDLLNICLDAPRRISEAYGPESIEVEDMYYRLDRDLADFLTFVFAQVKDGNAMVVLTSDHGTSPSYDAGPGDADRFNPRQFEVIVNGFLNVRYGVGDWVVEYCDRSVWLNHNLIYERGLNLAEVQNEVAIFAMQFSGISHALAATAMRTSYFGSGYARRMQNSFYPRRSGDVILNLMPGWIEEQERCWSMSGSMYGYDTEVPLVFYGKGAGMQRVNRRVDMTAVAPTLARLAGIREPAASEGGALAEIVDL</sequence>
<dbReference type="Proteomes" id="UP000183253">
    <property type="component" value="Unassembled WGS sequence"/>
</dbReference>
<dbReference type="InterPro" id="IPR002591">
    <property type="entry name" value="Phosphodiest/P_Trfase"/>
</dbReference>
<dbReference type="Pfam" id="PF01663">
    <property type="entry name" value="Phosphodiest"/>
    <property type="match status" value="1"/>
</dbReference>
<dbReference type="Gene3D" id="3.40.720.10">
    <property type="entry name" value="Alkaline Phosphatase, subunit A"/>
    <property type="match status" value="1"/>
</dbReference>
<keyword evidence="4" id="KW-1185">Reference proteome</keyword>